<dbReference type="GO" id="GO:0000150">
    <property type="term" value="F:DNA strand exchange activity"/>
    <property type="evidence" value="ECO:0007669"/>
    <property type="project" value="InterPro"/>
</dbReference>
<sequence>MAKKKPAATKKKPGRKSKYDTHILPYLSEIKYWVRTGYTLESISERLGIGKSTFYKYLDEKPEFSHAVKQGQEKVHALALDGLIKRMQGMELEERETILDEYGELASTKIKKKVLPPDVSAIQFYLKNRVSEHFNVAEKREIEHSGGVSLENLSDAELEAELKKLKGE</sequence>
<dbReference type="Proteomes" id="UP000325182">
    <property type="component" value="Unassembled WGS sequence"/>
</dbReference>
<proteinExistence type="predicted"/>
<organism evidence="2 3">
    <name type="scientific">Rossellomorea vietnamensis</name>
    <dbReference type="NCBI Taxonomy" id="218284"/>
    <lineage>
        <taxon>Bacteria</taxon>
        <taxon>Bacillati</taxon>
        <taxon>Bacillota</taxon>
        <taxon>Bacilli</taxon>
        <taxon>Bacillales</taxon>
        <taxon>Bacillaceae</taxon>
        <taxon>Rossellomorea</taxon>
    </lineage>
</organism>
<reference evidence="2 3" key="1">
    <citation type="submission" date="2019-08" db="EMBL/GenBank/DDBJ databases">
        <title>Bacillus genomes from the desert of Cuatro Cienegas, Coahuila.</title>
        <authorList>
            <person name="Olmedo-Alvarez G."/>
        </authorList>
    </citation>
    <scope>NUCLEOTIDE SEQUENCE [LARGE SCALE GENOMIC DNA]</scope>
    <source>
        <strain evidence="2 3">CH128b_4D</strain>
    </source>
</reference>
<dbReference type="Gene3D" id="1.10.10.60">
    <property type="entry name" value="Homeodomain-like"/>
    <property type="match status" value="1"/>
</dbReference>
<accession>A0A5D4M242</accession>
<evidence type="ECO:0000313" key="2">
    <source>
        <dbReference type="EMBL" id="TYR95706.1"/>
    </source>
</evidence>
<protein>
    <submittedName>
        <fullName evidence="2">Transposase</fullName>
    </submittedName>
</protein>
<comment type="caution">
    <text evidence="2">The sequence shown here is derived from an EMBL/GenBank/DDBJ whole genome shotgun (WGS) entry which is preliminary data.</text>
</comment>
<name>A0A5D4M242_9BACI</name>
<evidence type="ECO:0000313" key="3">
    <source>
        <dbReference type="Proteomes" id="UP000325182"/>
    </source>
</evidence>
<dbReference type="RefSeq" id="WP_148955177.1">
    <property type="nucleotide sequence ID" value="NZ_VTEG01000028.1"/>
</dbReference>
<feature type="domain" description="Resolvase HTH" evidence="1">
    <location>
        <begin position="14"/>
        <end position="59"/>
    </location>
</feature>
<dbReference type="InterPro" id="IPR009057">
    <property type="entry name" value="Homeodomain-like_sf"/>
</dbReference>
<dbReference type="EMBL" id="VTEG01000028">
    <property type="protein sequence ID" value="TYR95706.1"/>
    <property type="molecule type" value="Genomic_DNA"/>
</dbReference>
<dbReference type="Pfam" id="PF02796">
    <property type="entry name" value="HTH_7"/>
    <property type="match status" value="1"/>
</dbReference>
<dbReference type="GO" id="GO:0003677">
    <property type="term" value="F:DNA binding"/>
    <property type="evidence" value="ECO:0007669"/>
    <property type="project" value="InterPro"/>
</dbReference>
<dbReference type="SUPFAM" id="SSF46689">
    <property type="entry name" value="Homeodomain-like"/>
    <property type="match status" value="1"/>
</dbReference>
<dbReference type="AlphaFoldDB" id="A0A5D4M242"/>
<evidence type="ECO:0000259" key="1">
    <source>
        <dbReference type="Pfam" id="PF02796"/>
    </source>
</evidence>
<dbReference type="InterPro" id="IPR006120">
    <property type="entry name" value="Resolvase_HTH_dom"/>
</dbReference>
<gene>
    <name evidence="2" type="ORF">FZC84_21170</name>
</gene>